<protein>
    <submittedName>
        <fullName evidence="1">Uncharacterized protein</fullName>
    </submittedName>
</protein>
<evidence type="ECO:0000313" key="1">
    <source>
        <dbReference type="EMBL" id="ERL09466.1"/>
    </source>
</evidence>
<organism evidence="1 2">
    <name type="scientific">Olsenella profusa F0195</name>
    <dbReference type="NCBI Taxonomy" id="1125712"/>
    <lineage>
        <taxon>Bacteria</taxon>
        <taxon>Bacillati</taxon>
        <taxon>Actinomycetota</taxon>
        <taxon>Coriobacteriia</taxon>
        <taxon>Coriobacteriales</taxon>
        <taxon>Atopobiaceae</taxon>
        <taxon>Olsenella</taxon>
    </lineage>
</organism>
<name>U2VA39_9ACTN</name>
<dbReference type="Proteomes" id="UP000016638">
    <property type="component" value="Unassembled WGS sequence"/>
</dbReference>
<dbReference type="EMBL" id="AWEZ01000029">
    <property type="protein sequence ID" value="ERL09466.1"/>
    <property type="molecule type" value="Genomic_DNA"/>
</dbReference>
<reference evidence="1 2" key="1">
    <citation type="submission" date="2013-08" db="EMBL/GenBank/DDBJ databases">
        <authorList>
            <person name="Durkin A.S."/>
            <person name="Haft D.R."/>
            <person name="McCorrison J."/>
            <person name="Torralba M."/>
            <person name="Gillis M."/>
            <person name="Haft D.H."/>
            <person name="Methe B."/>
            <person name="Sutton G."/>
            <person name="Nelson K.E."/>
        </authorList>
    </citation>
    <scope>NUCLEOTIDE SEQUENCE [LARGE SCALE GENOMIC DNA]</scope>
    <source>
        <strain evidence="1 2">F0195</strain>
    </source>
</reference>
<proteinExistence type="predicted"/>
<gene>
    <name evidence="1" type="ORF">HMPREF1316_1651</name>
</gene>
<dbReference type="STRING" id="1125712.HMPREF1316_1651"/>
<keyword evidence="2" id="KW-1185">Reference proteome</keyword>
<sequence>MSAYDVVLHQSGISWKITMGPRTRPHHRRKVGGGCRMSMRCGGRCTEMAKQLRTGGCDRRTVEKLVGKDV</sequence>
<comment type="caution">
    <text evidence="1">The sequence shown here is derived from an EMBL/GenBank/DDBJ whole genome shotgun (WGS) entry which is preliminary data.</text>
</comment>
<dbReference type="AlphaFoldDB" id="U2VA39"/>
<accession>U2VA39</accession>
<evidence type="ECO:0000313" key="2">
    <source>
        <dbReference type="Proteomes" id="UP000016638"/>
    </source>
</evidence>